<evidence type="ECO:0000313" key="2">
    <source>
        <dbReference type="Proteomes" id="UP000005237"/>
    </source>
</evidence>
<protein>
    <recommendedName>
        <fullName evidence="3">Transcription factor CBF/NF-Y/archaeal histone domain-containing protein</fullName>
    </recommendedName>
</protein>
<dbReference type="OMA" id="GARDHME"/>
<reference evidence="1" key="2">
    <citation type="submission" date="2022-06" db="UniProtKB">
        <authorList>
            <consortium name="EnsemblMetazoa"/>
        </authorList>
    </citation>
    <scope>IDENTIFICATION</scope>
    <source>
        <strain evidence="1">DF5081</strain>
    </source>
</reference>
<sequence>MNSSGPLNPADVSLNSSYPSPIVVPLDFIDKQSQASREELNIDESGLYVMSKALEEFMRRILRESTNNCAEELTYDRIAEFIANSEFKALKEFFPERVRFADVMDQMCKSE</sequence>
<dbReference type="EnsemblMetazoa" id="CJA16285.1">
    <property type="protein sequence ID" value="CJA16285.1"/>
    <property type="gene ID" value="WBGene00135489"/>
</dbReference>
<proteinExistence type="predicted"/>
<dbReference type="AlphaFoldDB" id="A0A8R1E1N2"/>
<evidence type="ECO:0008006" key="3">
    <source>
        <dbReference type="Google" id="ProtNLM"/>
    </source>
</evidence>
<keyword evidence="2" id="KW-1185">Reference proteome</keyword>
<name>A0A8R1E1N2_CAEJA</name>
<evidence type="ECO:0000313" key="1">
    <source>
        <dbReference type="EnsemblMetazoa" id="CJA16285.1"/>
    </source>
</evidence>
<organism evidence="1 2">
    <name type="scientific">Caenorhabditis japonica</name>
    <dbReference type="NCBI Taxonomy" id="281687"/>
    <lineage>
        <taxon>Eukaryota</taxon>
        <taxon>Metazoa</taxon>
        <taxon>Ecdysozoa</taxon>
        <taxon>Nematoda</taxon>
        <taxon>Chromadorea</taxon>
        <taxon>Rhabditida</taxon>
        <taxon>Rhabditina</taxon>
        <taxon>Rhabditomorpha</taxon>
        <taxon>Rhabditoidea</taxon>
        <taxon>Rhabditidae</taxon>
        <taxon>Peloderinae</taxon>
        <taxon>Caenorhabditis</taxon>
    </lineage>
</organism>
<dbReference type="Proteomes" id="UP000005237">
    <property type="component" value="Unassembled WGS sequence"/>
</dbReference>
<reference evidence="2" key="1">
    <citation type="submission" date="2010-08" db="EMBL/GenBank/DDBJ databases">
        <authorList>
            <consortium name="Caenorhabditis japonica Sequencing Consortium"/>
            <person name="Wilson R.K."/>
        </authorList>
    </citation>
    <scope>NUCLEOTIDE SEQUENCE [LARGE SCALE GENOMIC DNA]</scope>
    <source>
        <strain evidence="2">DF5081</strain>
    </source>
</reference>
<accession>A0A8R1E1N2</accession>